<reference evidence="1" key="1">
    <citation type="journal article" date="2022" name="bioRxiv">
        <title>Sequencing and chromosome-scale assembly of the giantPleurodeles waltlgenome.</title>
        <authorList>
            <person name="Brown T."/>
            <person name="Elewa A."/>
            <person name="Iarovenko S."/>
            <person name="Subramanian E."/>
            <person name="Araus A.J."/>
            <person name="Petzold A."/>
            <person name="Susuki M."/>
            <person name="Suzuki K.-i.T."/>
            <person name="Hayashi T."/>
            <person name="Toyoda A."/>
            <person name="Oliveira C."/>
            <person name="Osipova E."/>
            <person name="Leigh N.D."/>
            <person name="Simon A."/>
            <person name="Yun M.H."/>
        </authorList>
    </citation>
    <scope>NUCLEOTIDE SEQUENCE</scope>
    <source>
        <strain evidence="1">20211129_DDA</strain>
        <tissue evidence="1">Liver</tissue>
    </source>
</reference>
<dbReference type="Proteomes" id="UP001066276">
    <property type="component" value="Chromosome 4_2"/>
</dbReference>
<gene>
    <name evidence="1" type="ORF">NDU88_002500</name>
</gene>
<evidence type="ECO:0000313" key="1">
    <source>
        <dbReference type="EMBL" id="KAJ1162021.1"/>
    </source>
</evidence>
<evidence type="ECO:0000313" key="2">
    <source>
        <dbReference type="Proteomes" id="UP001066276"/>
    </source>
</evidence>
<protein>
    <submittedName>
        <fullName evidence="1">Uncharacterized protein</fullName>
    </submittedName>
</protein>
<proteinExistence type="predicted"/>
<name>A0AAV7SAN7_PLEWA</name>
<accession>A0AAV7SAN7</accession>
<sequence>MQDARRTCLFYFDRVQTQWSPSIMSPDAREPRVVDRFRVRGVPLKISDSAHRIEMWDAVPEGRSRVMDQKRTREYF</sequence>
<organism evidence="1 2">
    <name type="scientific">Pleurodeles waltl</name>
    <name type="common">Iberian ribbed newt</name>
    <dbReference type="NCBI Taxonomy" id="8319"/>
    <lineage>
        <taxon>Eukaryota</taxon>
        <taxon>Metazoa</taxon>
        <taxon>Chordata</taxon>
        <taxon>Craniata</taxon>
        <taxon>Vertebrata</taxon>
        <taxon>Euteleostomi</taxon>
        <taxon>Amphibia</taxon>
        <taxon>Batrachia</taxon>
        <taxon>Caudata</taxon>
        <taxon>Salamandroidea</taxon>
        <taxon>Salamandridae</taxon>
        <taxon>Pleurodelinae</taxon>
        <taxon>Pleurodeles</taxon>
    </lineage>
</organism>
<dbReference type="EMBL" id="JANPWB010000008">
    <property type="protein sequence ID" value="KAJ1162021.1"/>
    <property type="molecule type" value="Genomic_DNA"/>
</dbReference>
<keyword evidence="2" id="KW-1185">Reference proteome</keyword>
<comment type="caution">
    <text evidence="1">The sequence shown here is derived from an EMBL/GenBank/DDBJ whole genome shotgun (WGS) entry which is preliminary data.</text>
</comment>
<dbReference type="AlphaFoldDB" id="A0AAV7SAN7"/>